<sequence length="358" mass="39661">MLEKTAAGDALETITAAAGLAALANIGTSPEWKSQAYSMYGTAIRRLHASLQAPDQVVSDQTLAAVMMMGVFEVIASGNLDSMKSFAIHTIAAARCIEMRGPSQFCSGSGASSALFLQLRRIIVMTSHQLQEPVPYVLKRWSNWAESADNRAEAAANRFAELNGKLAAARAEIKQRFISSPEIISAMLLPIDTMFEDWRQTLPVSWTYKSYRHLHPEPRQERQYTSQYDVYPDLYIASTWNNYRSVRILIHESIIAAIMKRGAQTQDTVALKRSFLVLRAMADGICHSVPYHLQNHQNYLQDRGSGFGNDKRSGDLPLSGGSETLDRVYVTSHRVTDGITSGHVYGNCFGNGNVIFFS</sequence>
<reference evidence="1" key="1">
    <citation type="submission" date="2022-07" db="EMBL/GenBank/DDBJ databases">
        <title>Genome Sequence of Lecanicillium saksenae.</title>
        <authorList>
            <person name="Buettner E."/>
        </authorList>
    </citation>
    <scope>NUCLEOTIDE SEQUENCE</scope>
    <source>
        <strain evidence="1">VT-O1</strain>
    </source>
</reference>
<proteinExistence type="predicted"/>
<gene>
    <name evidence="1" type="ORF">NLG97_g1592</name>
</gene>
<dbReference type="Proteomes" id="UP001148737">
    <property type="component" value="Unassembled WGS sequence"/>
</dbReference>
<name>A0ACC1R567_9HYPO</name>
<protein>
    <submittedName>
        <fullName evidence="1">Uncharacterized protein</fullName>
    </submittedName>
</protein>
<accession>A0ACC1R567</accession>
<dbReference type="EMBL" id="JANAKD010000086">
    <property type="protein sequence ID" value="KAJ3497835.1"/>
    <property type="molecule type" value="Genomic_DNA"/>
</dbReference>
<comment type="caution">
    <text evidence="1">The sequence shown here is derived from an EMBL/GenBank/DDBJ whole genome shotgun (WGS) entry which is preliminary data.</text>
</comment>
<keyword evidence="2" id="KW-1185">Reference proteome</keyword>
<organism evidence="1 2">
    <name type="scientific">Lecanicillium saksenae</name>
    <dbReference type="NCBI Taxonomy" id="468837"/>
    <lineage>
        <taxon>Eukaryota</taxon>
        <taxon>Fungi</taxon>
        <taxon>Dikarya</taxon>
        <taxon>Ascomycota</taxon>
        <taxon>Pezizomycotina</taxon>
        <taxon>Sordariomycetes</taxon>
        <taxon>Hypocreomycetidae</taxon>
        <taxon>Hypocreales</taxon>
        <taxon>Cordycipitaceae</taxon>
        <taxon>Lecanicillium</taxon>
    </lineage>
</organism>
<evidence type="ECO:0000313" key="1">
    <source>
        <dbReference type="EMBL" id="KAJ3497835.1"/>
    </source>
</evidence>
<evidence type="ECO:0000313" key="2">
    <source>
        <dbReference type="Proteomes" id="UP001148737"/>
    </source>
</evidence>